<feature type="transmembrane region" description="Helical" evidence="2">
    <location>
        <begin position="83"/>
        <end position="104"/>
    </location>
</feature>
<feature type="region of interest" description="Disordered" evidence="1">
    <location>
        <begin position="27"/>
        <end position="65"/>
    </location>
</feature>
<dbReference type="EnsemblMetazoa" id="GBRI014886-RA">
    <property type="protein sequence ID" value="GBRI014886-PA"/>
    <property type="gene ID" value="GBRI014886"/>
</dbReference>
<sequence length="114" mass="12950">MLAEMLRRLHGQYVLLILTERECSDILDDGNSNDDDDDDDGEDINKNEPTKPPNKRTTNQQTNKPSTICPVVGWRDSWKSRGLVGLLVCWFVGWLAGASCAKYLHDILRLPYCL</sequence>
<reference evidence="3" key="2">
    <citation type="submission" date="2020-05" db="UniProtKB">
        <authorList>
            <consortium name="EnsemblMetazoa"/>
        </authorList>
    </citation>
    <scope>IDENTIFICATION</scope>
    <source>
        <strain evidence="3">IAEA</strain>
    </source>
</reference>
<keyword evidence="2" id="KW-1133">Transmembrane helix</keyword>
<keyword evidence="4" id="KW-1185">Reference proteome</keyword>
<feature type="compositionally biased region" description="Acidic residues" evidence="1">
    <location>
        <begin position="27"/>
        <end position="42"/>
    </location>
</feature>
<evidence type="ECO:0000256" key="1">
    <source>
        <dbReference type="SAM" id="MobiDB-lite"/>
    </source>
</evidence>
<evidence type="ECO:0000313" key="4">
    <source>
        <dbReference type="Proteomes" id="UP000091820"/>
    </source>
</evidence>
<dbReference type="Proteomes" id="UP000091820">
    <property type="component" value="Unassembled WGS sequence"/>
</dbReference>
<keyword evidence="2" id="KW-0472">Membrane</keyword>
<reference evidence="4" key="1">
    <citation type="submission" date="2014-03" db="EMBL/GenBank/DDBJ databases">
        <authorList>
            <person name="Aksoy S."/>
            <person name="Warren W."/>
            <person name="Wilson R.K."/>
        </authorList>
    </citation>
    <scope>NUCLEOTIDE SEQUENCE [LARGE SCALE GENOMIC DNA]</scope>
    <source>
        <strain evidence="4">IAEA</strain>
    </source>
</reference>
<protein>
    <submittedName>
        <fullName evidence="3">Uncharacterized protein</fullName>
    </submittedName>
</protein>
<proteinExistence type="predicted"/>
<dbReference type="AlphaFoldDB" id="A0A1A9WCU6"/>
<organism evidence="3 4">
    <name type="scientific">Glossina brevipalpis</name>
    <dbReference type="NCBI Taxonomy" id="37001"/>
    <lineage>
        <taxon>Eukaryota</taxon>
        <taxon>Metazoa</taxon>
        <taxon>Ecdysozoa</taxon>
        <taxon>Arthropoda</taxon>
        <taxon>Hexapoda</taxon>
        <taxon>Insecta</taxon>
        <taxon>Pterygota</taxon>
        <taxon>Neoptera</taxon>
        <taxon>Endopterygota</taxon>
        <taxon>Diptera</taxon>
        <taxon>Brachycera</taxon>
        <taxon>Muscomorpha</taxon>
        <taxon>Hippoboscoidea</taxon>
        <taxon>Glossinidae</taxon>
        <taxon>Glossina</taxon>
    </lineage>
</organism>
<evidence type="ECO:0000313" key="3">
    <source>
        <dbReference type="EnsemblMetazoa" id="GBRI014886-PA"/>
    </source>
</evidence>
<evidence type="ECO:0000256" key="2">
    <source>
        <dbReference type="SAM" id="Phobius"/>
    </source>
</evidence>
<name>A0A1A9WCU6_9MUSC</name>
<accession>A0A1A9WCU6</accession>
<dbReference type="VEuPathDB" id="VectorBase:GBRI014886"/>
<keyword evidence="2" id="KW-0812">Transmembrane</keyword>
<feature type="compositionally biased region" description="Polar residues" evidence="1">
    <location>
        <begin position="55"/>
        <end position="65"/>
    </location>
</feature>